<dbReference type="EMBL" id="MT142362">
    <property type="protein sequence ID" value="QJA78979.1"/>
    <property type="molecule type" value="Genomic_DNA"/>
</dbReference>
<gene>
    <name evidence="2" type="ORF">MM415A00956_0005</name>
    <name evidence="1" type="ORF">MM415B00781_0028</name>
</gene>
<sequence>MKKGMNYRKVSLSTLNIQDPYRYLSLAVFNQAFADRAFLWLKGGKTMPLFRDTADIDPDVLEDTIKKYQTKEEE</sequence>
<proteinExistence type="predicted"/>
<organism evidence="2">
    <name type="scientific">viral metagenome</name>
    <dbReference type="NCBI Taxonomy" id="1070528"/>
    <lineage>
        <taxon>unclassified sequences</taxon>
        <taxon>metagenomes</taxon>
        <taxon>organismal metagenomes</taxon>
    </lineage>
</organism>
<evidence type="ECO:0000313" key="1">
    <source>
        <dbReference type="EMBL" id="QJA62451.1"/>
    </source>
</evidence>
<evidence type="ECO:0000313" key="2">
    <source>
        <dbReference type="EMBL" id="QJA78979.1"/>
    </source>
</evidence>
<accession>A0A6M3KAU3</accession>
<dbReference type="EMBL" id="MT141471">
    <property type="protein sequence ID" value="QJA62451.1"/>
    <property type="molecule type" value="Genomic_DNA"/>
</dbReference>
<dbReference type="AlphaFoldDB" id="A0A6M3KAU3"/>
<name>A0A6M3KAU3_9ZZZZ</name>
<reference evidence="2" key="1">
    <citation type="submission" date="2020-03" db="EMBL/GenBank/DDBJ databases">
        <title>The deep terrestrial virosphere.</title>
        <authorList>
            <person name="Holmfeldt K."/>
            <person name="Nilsson E."/>
            <person name="Simone D."/>
            <person name="Lopez-Fernandez M."/>
            <person name="Wu X."/>
            <person name="de Brujin I."/>
            <person name="Lundin D."/>
            <person name="Andersson A."/>
            <person name="Bertilsson S."/>
            <person name="Dopson M."/>
        </authorList>
    </citation>
    <scope>NUCLEOTIDE SEQUENCE</scope>
    <source>
        <strain evidence="2">MM415A00956</strain>
        <strain evidence="1">MM415B00781</strain>
    </source>
</reference>
<protein>
    <submittedName>
        <fullName evidence="2">Uncharacterized protein</fullName>
    </submittedName>
</protein>